<comment type="caution">
    <text evidence="2">The sequence shown here is derived from an EMBL/GenBank/DDBJ whole genome shotgun (WGS) entry which is preliminary data.</text>
</comment>
<accession>A0ABD3J3M6</accession>
<name>A0ABD3J3M6_EUCGL</name>
<gene>
    <name evidence="2" type="ORF">ACJRO7_005745</name>
</gene>
<reference evidence="2 3" key="1">
    <citation type="submission" date="2024-11" db="EMBL/GenBank/DDBJ databases">
        <title>Chromosome-level genome assembly of Eucalyptus globulus Labill. provides insights into its genome evolution.</title>
        <authorList>
            <person name="Li X."/>
        </authorList>
    </citation>
    <scope>NUCLEOTIDE SEQUENCE [LARGE SCALE GENOMIC DNA]</scope>
    <source>
        <strain evidence="2">CL2024</strain>
        <tissue evidence="2">Fresh tender leaves</tissue>
    </source>
</reference>
<dbReference type="Proteomes" id="UP001634007">
    <property type="component" value="Unassembled WGS sequence"/>
</dbReference>
<evidence type="ECO:0000256" key="1">
    <source>
        <dbReference type="SAM" id="MobiDB-lite"/>
    </source>
</evidence>
<keyword evidence="3" id="KW-1185">Reference proteome</keyword>
<evidence type="ECO:0000313" key="2">
    <source>
        <dbReference type="EMBL" id="KAL3720978.1"/>
    </source>
</evidence>
<organism evidence="2 3">
    <name type="scientific">Eucalyptus globulus</name>
    <name type="common">Tasmanian blue gum</name>
    <dbReference type="NCBI Taxonomy" id="34317"/>
    <lineage>
        <taxon>Eukaryota</taxon>
        <taxon>Viridiplantae</taxon>
        <taxon>Streptophyta</taxon>
        <taxon>Embryophyta</taxon>
        <taxon>Tracheophyta</taxon>
        <taxon>Spermatophyta</taxon>
        <taxon>Magnoliopsida</taxon>
        <taxon>eudicotyledons</taxon>
        <taxon>Gunneridae</taxon>
        <taxon>Pentapetalae</taxon>
        <taxon>rosids</taxon>
        <taxon>malvids</taxon>
        <taxon>Myrtales</taxon>
        <taxon>Myrtaceae</taxon>
        <taxon>Myrtoideae</taxon>
        <taxon>Eucalypteae</taxon>
        <taxon>Eucalyptus</taxon>
    </lineage>
</organism>
<dbReference type="AlphaFoldDB" id="A0ABD3J3M6"/>
<dbReference type="EMBL" id="JBJKBG010000010">
    <property type="protein sequence ID" value="KAL3720978.1"/>
    <property type="molecule type" value="Genomic_DNA"/>
</dbReference>
<evidence type="ECO:0000313" key="3">
    <source>
        <dbReference type="Proteomes" id="UP001634007"/>
    </source>
</evidence>
<feature type="region of interest" description="Disordered" evidence="1">
    <location>
        <begin position="1"/>
        <end position="26"/>
    </location>
</feature>
<sequence>MPRLQAPVQGEQNQLNAQDDAQDDQTGDHVILERAVMLAPEEGSQTHHSFLRASSSGLRPTDVEILVVVIRRRACILALDPRQLFRSLPSQVWYRSTYAGEKGWIGKPED</sequence>
<protein>
    <submittedName>
        <fullName evidence="2">Uncharacterized protein</fullName>
    </submittedName>
</protein>
<proteinExistence type="predicted"/>